<dbReference type="InterPro" id="IPR053261">
    <property type="entry name" value="Polyketide-peptide_reg"/>
</dbReference>
<dbReference type="CDD" id="cd19357">
    <property type="entry name" value="TenA_E_At3g16990-like"/>
    <property type="match status" value="1"/>
</dbReference>
<name>A0A9W9CSR4_9PEZI</name>
<dbReference type="PANTHER" id="PTHR41813">
    <property type="entry name" value="REGULATOR PAB1642, PUTATIVE (AFU_ORTHOLOGUE AFUA_3G11955)-RELATED"/>
    <property type="match status" value="1"/>
</dbReference>
<evidence type="ECO:0008006" key="3">
    <source>
        <dbReference type="Google" id="ProtNLM"/>
    </source>
</evidence>
<evidence type="ECO:0000313" key="1">
    <source>
        <dbReference type="EMBL" id="KAJ4385466.1"/>
    </source>
</evidence>
<dbReference type="Gene3D" id="1.20.910.10">
    <property type="entry name" value="Heme oxygenase-like"/>
    <property type="match status" value="1"/>
</dbReference>
<dbReference type="SUPFAM" id="SSF48613">
    <property type="entry name" value="Heme oxygenase-like"/>
    <property type="match status" value="1"/>
</dbReference>
<keyword evidence="2" id="KW-1185">Reference proteome</keyword>
<comment type="caution">
    <text evidence="1">The sequence shown here is derived from an EMBL/GenBank/DDBJ whole genome shotgun (WGS) entry which is preliminary data.</text>
</comment>
<dbReference type="InterPro" id="IPR016084">
    <property type="entry name" value="Haem_Oase-like_multi-hlx"/>
</dbReference>
<dbReference type="PANTHER" id="PTHR41813:SF2">
    <property type="entry name" value="REGULATOR PAB1642, PUTATIVE (AFU_ORTHOLOGUE AFUA_3G11955)-RELATED"/>
    <property type="match status" value="1"/>
</dbReference>
<dbReference type="OrthoDB" id="37730at2759"/>
<protein>
    <recommendedName>
        <fullName evidence="3">Thiaminase-2/PQQC domain-containing protein</fullName>
    </recommendedName>
</protein>
<dbReference type="AlphaFoldDB" id="A0A9W9CSR4"/>
<sequence length="267" mass="28982">MATETLTSHLLALDPAAFTAATQSPFLAAAGAGRLPKSTLGKWLANDRLYIHAYIKAAGRTLAIVDLPQTTPTSIAPATQLVDWLLTTLTELRREERLFIDVAARYGLSIDLETDVSEEGGRDVERVPGAVKSAGLVMFERLFGSLHPAASVGRSVPLPWLEAAVVFWGTERVYLEAWTWARGKQGGGDGDGKEDADGGALRKEFIPNWSNDGFREFVQQLGVILDGAVNEAVGVLGEGIRPELLKRAEKVWRELVAAETAFWPDVE</sequence>
<accession>A0A9W9CSR4</accession>
<evidence type="ECO:0000313" key="2">
    <source>
        <dbReference type="Proteomes" id="UP001140453"/>
    </source>
</evidence>
<gene>
    <name evidence="1" type="ORF">N0V93_009894</name>
</gene>
<dbReference type="Proteomes" id="UP001140453">
    <property type="component" value="Unassembled WGS sequence"/>
</dbReference>
<reference evidence="1" key="1">
    <citation type="submission" date="2022-10" db="EMBL/GenBank/DDBJ databases">
        <title>Tapping the CABI collections for fungal endophytes: first genome assemblies for Collariella, Neodidymelliopsis, Ascochyta clinopodiicola, Didymella pomorum, Didymosphaeria variabile, Neocosmospora piperis and Neocucurbitaria cava.</title>
        <authorList>
            <person name="Hill R."/>
        </authorList>
    </citation>
    <scope>NUCLEOTIDE SEQUENCE</scope>
    <source>
        <strain evidence="1">IMI 355082</strain>
    </source>
</reference>
<dbReference type="EMBL" id="JAPEVB010000007">
    <property type="protein sequence ID" value="KAJ4385466.1"/>
    <property type="molecule type" value="Genomic_DNA"/>
</dbReference>
<organism evidence="1 2">
    <name type="scientific">Gnomoniopsis smithogilvyi</name>
    <dbReference type="NCBI Taxonomy" id="1191159"/>
    <lineage>
        <taxon>Eukaryota</taxon>
        <taxon>Fungi</taxon>
        <taxon>Dikarya</taxon>
        <taxon>Ascomycota</taxon>
        <taxon>Pezizomycotina</taxon>
        <taxon>Sordariomycetes</taxon>
        <taxon>Sordariomycetidae</taxon>
        <taxon>Diaporthales</taxon>
        <taxon>Gnomoniaceae</taxon>
        <taxon>Gnomoniopsis</taxon>
    </lineage>
</organism>
<proteinExistence type="predicted"/>